<dbReference type="Pfam" id="PF00501">
    <property type="entry name" value="AMP-binding"/>
    <property type="match status" value="1"/>
</dbReference>
<keyword evidence="2" id="KW-0597">Phosphoprotein</keyword>
<dbReference type="InterPro" id="IPR020806">
    <property type="entry name" value="PKS_PP-bd"/>
</dbReference>
<dbReference type="SUPFAM" id="SSF56801">
    <property type="entry name" value="Acetyl-CoA synthetase-like"/>
    <property type="match status" value="1"/>
</dbReference>
<dbReference type="Pfam" id="PF00550">
    <property type="entry name" value="PP-binding"/>
    <property type="match status" value="1"/>
</dbReference>
<dbReference type="InterPro" id="IPR036736">
    <property type="entry name" value="ACP-like_sf"/>
</dbReference>
<dbReference type="SMART" id="SM00823">
    <property type="entry name" value="PKS_PP"/>
    <property type="match status" value="1"/>
</dbReference>
<organism evidence="4 5">
    <name type="scientific">Oleoguttula mirabilis</name>
    <dbReference type="NCBI Taxonomy" id="1507867"/>
    <lineage>
        <taxon>Eukaryota</taxon>
        <taxon>Fungi</taxon>
        <taxon>Dikarya</taxon>
        <taxon>Ascomycota</taxon>
        <taxon>Pezizomycotina</taxon>
        <taxon>Dothideomycetes</taxon>
        <taxon>Dothideomycetidae</taxon>
        <taxon>Mycosphaerellales</taxon>
        <taxon>Teratosphaeriaceae</taxon>
        <taxon>Oleoguttula</taxon>
    </lineage>
</organism>
<comment type="caution">
    <text evidence="4">The sequence shown here is derived from an EMBL/GenBank/DDBJ whole genome shotgun (WGS) entry which is preliminary data.</text>
</comment>
<gene>
    <name evidence="4" type="ORF">LTR36_003868</name>
</gene>
<dbReference type="PROSITE" id="PS50075">
    <property type="entry name" value="CARRIER"/>
    <property type="match status" value="1"/>
</dbReference>
<dbReference type="Pfam" id="PF07993">
    <property type="entry name" value="NAD_binding_4"/>
    <property type="match status" value="1"/>
</dbReference>
<evidence type="ECO:0000256" key="1">
    <source>
        <dbReference type="ARBA" id="ARBA00022450"/>
    </source>
</evidence>
<protein>
    <recommendedName>
        <fullName evidence="3">Carrier domain-containing protein</fullName>
    </recommendedName>
</protein>
<dbReference type="Proteomes" id="UP001324427">
    <property type="component" value="Unassembled WGS sequence"/>
</dbReference>
<keyword evidence="1" id="KW-0596">Phosphopantetheine</keyword>
<reference evidence="4 5" key="1">
    <citation type="submission" date="2021-11" db="EMBL/GenBank/DDBJ databases">
        <title>Black yeast isolated from Biological Soil Crust.</title>
        <authorList>
            <person name="Kurbessoian T."/>
        </authorList>
    </citation>
    <scope>NUCLEOTIDE SEQUENCE [LARGE SCALE GENOMIC DNA]</scope>
    <source>
        <strain evidence="4 5">CCFEE 5522</strain>
    </source>
</reference>
<dbReference type="SUPFAM" id="SSF47336">
    <property type="entry name" value="ACP-like"/>
    <property type="match status" value="1"/>
</dbReference>
<evidence type="ECO:0000313" key="5">
    <source>
        <dbReference type="Proteomes" id="UP001324427"/>
    </source>
</evidence>
<dbReference type="InterPro" id="IPR000873">
    <property type="entry name" value="AMP-dep_synth/lig_dom"/>
</dbReference>
<dbReference type="SUPFAM" id="SSF51735">
    <property type="entry name" value="NAD(P)-binding Rossmann-fold domains"/>
    <property type="match status" value="1"/>
</dbReference>
<dbReference type="InterPro" id="IPR042099">
    <property type="entry name" value="ANL_N_sf"/>
</dbReference>
<dbReference type="Gene3D" id="3.40.50.720">
    <property type="entry name" value="NAD(P)-binding Rossmann-like Domain"/>
    <property type="match status" value="1"/>
</dbReference>
<evidence type="ECO:0000256" key="2">
    <source>
        <dbReference type="ARBA" id="ARBA00022553"/>
    </source>
</evidence>
<dbReference type="Pfam" id="PF23562">
    <property type="entry name" value="AMP-binding_C_3"/>
    <property type="match status" value="1"/>
</dbReference>
<accession>A0AAV9JJ94</accession>
<dbReference type="InterPro" id="IPR009081">
    <property type="entry name" value="PP-bd_ACP"/>
</dbReference>
<dbReference type="PANTHER" id="PTHR43439:SF2">
    <property type="entry name" value="ENZYME, PUTATIVE (JCVI)-RELATED"/>
    <property type="match status" value="1"/>
</dbReference>
<dbReference type="Gene3D" id="1.10.1200.10">
    <property type="entry name" value="ACP-like"/>
    <property type="match status" value="1"/>
</dbReference>
<dbReference type="InterPro" id="IPR020845">
    <property type="entry name" value="AMP-binding_CS"/>
</dbReference>
<evidence type="ECO:0000259" key="3">
    <source>
        <dbReference type="PROSITE" id="PS50075"/>
    </source>
</evidence>
<evidence type="ECO:0000313" key="4">
    <source>
        <dbReference type="EMBL" id="KAK4544963.1"/>
    </source>
</evidence>
<name>A0AAV9JJ94_9PEZI</name>
<sequence length="1007" mass="111160">MNGHANIETGEAPRSVLVLPRAVDEIADEEPDRTWLCISKSNDLSTGWRNITFRELADAVNGMAAWTEEHLGPGNGKDTVAYMGEGVDTAVDILKATDPKLQVYGIPSFDDLRLRGSDAGPYAEHCNDAEDDQVLILHTSGSTGTPKPIHITNGYLATMSLLRSMPAPKGRRNTHDEFLMSDQLLFTMSPFFHTMGIIVLMRSLLCKSPLVLLPLGRPVSAELILEVLQQTKPWGGIFAPSMLEQISSTPNGLDVLAELKYVFYGGAPLAHDSGERIKERTVVSPLIGTTEAGFIPVLLPAEKADWEYFEWSPGSGVNMEPEDDGLYEMVIKREDRKYQGLFHTFPHLDAWRTNDLWERHATKPTLWLYKGRKDDVIVLSNGEKINPVAFEKALESGSLVNGALVVGQGRFQTGLLVEPDWSTLPQDQSLDDFVDRLWPMIERANAATPAHGRVWKSKIAVAKRDKPFHRAPKGSTMRRLTVGLYRREIDALYSNEASNDQLGKLEDGADLQTIKGFVRRALKLSGLAFPDDALEDADIFNYGADSLQVLAISTTLSHACSSKERKVTVSPKIIYAHPTVAHLAEYLQNGGQGAANNGTVQSREEIMTQMIEKYTHDLPPASSIAAPPQAPQKHTVILTGSTGALGNCLLEELITSSQVAKVICLNRSAGAEARQRQSFQSRGVEAEFSNVEFLHTDFSQDRFGLSDDVYGRLLQTVDVFIHNAWTVDFNHSLESYESTHIAGTRRCLDFSIQSKYRAHVVFVSSIASVGNWLAKHTRDEEVPECTMNDHTLPLPQGYGESKHVAALVLAAAAQRSGIASTICRAGQLAGPSKNGLEWNRHEWLPTIILTSKAMGIVPATLGNQEMVDWVPIDLAAKIVLECLQSRIVDSGNGDLLKTAHVVNPRRITWSDLVPVIRDSLQRETGTQIQVVPFERWVAELRDVPATREEAERKPGVKLIDFYQGFIGSDGGLPVLATSETMAMSETMRAMGPIDGKLMQHWLQQWQT</sequence>
<dbReference type="PROSITE" id="PS00455">
    <property type="entry name" value="AMP_BINDING"/>
    <property type="match status" value="1"/>
</dbReference>
<dbReference type="InterPro" id="IPR013120">
    <property type="entry name" value="FAR_NAD-bd"/>
</dbReference>
<feature type="domain" description="Carrier" evidence="3">
    <location>
        <begin position="508"/>
        <end position="591"/>
    </location>
</feature>
<dbReference type="PANTHER" id="PTHR43439">
    <property type="entry name" value="PHENYLACETATE-COENZYME A LIGASE"/>
    <property type="match status" value="1"/>
</dbReference>
<dbReference type="GO" id="GO:0031177">
    <property type="term" value="F:phosphopantetheine binding"/>
    <property type="evidence" value="ECO:0007669"/>
    <property type="project" value="InterPro"/>
</dbReference>
<dbReference type="AlphaFoldDB" id="A0AAV9JJ94"/>
<keyword evidence="5" id="KW-1185">Reference proteome</keyword>
<dbReference type="InterPro" id="IPR051414">
    <property type="entry name" value="Adenylate-forming_Reductase"/>
</dbReference>
<dbReference type="InterPro" id="IPR036291">
    <property type="entry name" value="NAD(P)-bd_dom_sf"/>
</dbReference>
<proteinExistence type="predicted"/>
<dbReference type="EMBL" id="JAVFHQ010000022">
    <property type="protein sequence ID" value="KAK4544963.1"/>
    <property type="molecule type" value="Genomic_DNA"/>
</dbReference>
<dbReference type="Gene3D" id="3.40.50.12780">
    <property type="entry name" value="N-terminal domain of ligase-like"/>
    <property type="match status" value="1"/>
</dbReference>